<evidence type="ECO:0000313" key="9">
    <source>
        <dbReference type="Proteomes" id="UP001232445"/>
    </source>
</evidence>
<keyword evidence="9" id="KW-1185">Reference proteome</keyword>
<keyword evidence="2 6" id="KW-1003">Cell membrane</keyword>
<reference evidence="8 9" key="1">
    <citation type="submission" date="2023-07" db="EMBL/GenBank/DDBJ databases">
        <title>Genomic Encyclopedia of Type Strains, Phase IV (KMG-IV): sequencing the most valuable type-strain genomes for metagenomic binning, comparative biology and taxonomic classification.</title>
        <authorList>
            <person name="Goeker M."/>
        </authorList>
    </citation>
    <scope>NUCLEOTIDE SEQUENCE [LARGE SCALE GENOMIC DNA]</scope>
    <source>
        <strain evidence="8 9">DSM 17740</strain>
    </source>
</reference>
<dbReference type="RefSeq" id="WP_307336707.1">
    <property type="nucleotide sequence ID" value="NZ_JAUSUQ010000003.1"/>
</dbReference>
<feature type="transmembrane region" description="Helical" evidence="6">
    <location>
        <begin position="49"/>
        <end position="74"/>
    </location>
</feature>
<dbReference type="Pfam" id="PF09335">
    <property type="entry name" value="VTT_dom"/>
    <property type="match status" value="1"/>
</dbReference>
<gene>
    <name evidence="8" type="ORF">J2S00_001202</name>
</gene>
<keyword evidence="4 6" id="KW-1133">Transmembrane helix</keyword>
<proteinExistence type="inferred from homology"/>
<feature type="transmembrane region" description="Helical" evidence="6">
    <location>
        <begin position="9"/>
        <end position="29"/>
    </location>
</feature>
<feature type="transmembrane region" description="Helical" evidence="6">
    <location>
        <begin position="164"/>
        <end position="188"/>
    </location>
</feature>
<feature type="transmembrane region" description="Helical" evidence="6">
    <location>
        <begin position="132"/>
        <end position="157"/>
    </location>
</feature>
<dbReference type="Proteomes" id="UP001232445">
    <property type="component" value="Unassembled WGS sequence"/>
</dbReference>
<organism evidence="8 9">
    <name type="scientific">Caldalkalibacillus uzonensis</name>
    <dbReference type="NCBI Taxonomy" id="353224"/>
    <lineage>
        <taxon>Bacteria</taxon>
        <taxon>Bacillati</taxon>
        <taxon>Bacillota</taxon>
        <taxon>Bacilli</taxon>
        <taxon>Bacillales</taxon>
        <taxon>Bacillaceae</taxon>
        <taxon>Caldalkalibacillus</taxon>
    </lineage>
</organism>
<dbReference type="PANTHER" id="PTHR12677">
    <property type="entry name" value="GOLGI APPARATUS MEMBRANE PROTEIN TVP38-RELATED"/>
    <property type="match status" value="1"/>
</dbReference>
<evidence type="ECO:0000256" key="4">
    <source>
        <dbReference type="ARBA" id="ARBA00022989"/>
    </source>
</evidence>
<dbReference type="EMBL" id="JAUSUQ010000003">
    <property type="protein sequence ID" value="MDQ0338418.1"/>
    <property type="molecule type" value="Genomic_DNA"/>
</dbReference>
<keyword evidence="3 6" id="KW-0812">Transmembrane</keyword>
<dbReference type="InterPro" id="IPR015414">
    <property type="entry name" value="TMEM64"/>
</dbReference>
<comment type="caution">
    <text evidence="8">The sequence shown here is derived from an EMBL/GenBank/DDBJ whole genome shotgun (WGS) entry which is preliminary data.</text>
</comment>
<protein>
    <recommendedName>
        <fullName evidence="6">TVP38/TMEM64 family membrane protein</fullName>
    </recommendedName>
</protein>
<sequence length="230" mass="26764">MKIKRKKRLAVIIVICLFILAIKSPWFAAILDQDISSVSELRDEMGYRILMLTVPLGIIQGTVTIFPFMTIVAVHVFSFGLVQGLFFSWLCAFLGAMICFILGRYFFHDWSEQLWENKKEKYERFIVYFHKYGMWGLILLRTIPFMPSNLISIMAALSPINFRAYLWSSVIGNITMVMLLALLSTPFALDDAHYIPLLTSFIILLITLFLVFLFQHLVKQKQRRYEGEEL</sequence>
<evidence type="ECO:0000256" key="5">
    <source>
        <dbReference type="ARBA" id="ARBA00023136"/>
    </source>
</evidence>
<evidence type="ECO:0000256" key="3">
    <source>
        <dbReference type="ARBA" id="ARBA00022692"/>
    </source>
</evidence>
<evidence type="ECO:0000256" key="6">
    <source>
        <dbReference type="RuleBase" id="RU366058"/>
    </source>
</evidence>
<accession>A0ABU0CQQ4</accession>
<dbReference type="InterPro" id="IPR032816">
    <property type="entry name" value="VTT_dom"/>
</dbReference>
<comment type="subcellular location">
    <subcellularLocation>
        <location evidence="1 6">Cell membrane</location>
        <topology evidence="1 6">Multi-pass membrane protein</topology>
    </subcellularLocation>
</comment>
<feature type="transmembrane region" description="Helical" evidence="6">
    <location>
        <begin position="86"/>
        <end position="107"/>
    </location>
</feature>
<keyword evidence="5 6" id="KW-0472">Membrane</keyword>
<evidence type="ECO:0000259" key="7">
    <source>
        <dbReference type="Pfam" id="PF09335"/>
    </source>
</evidence>
<name>A0ABU0CQQ4_9BACI</name>
<dbReference type="PANTHER" id="PTHR12677:SF59">
    <property type="entry name" value="GOLGI APPARATUS MEMBRANE PROTEIN TVP38-RELATED"/>
    <property type="match status" value="1"/>
</dbReference>
<evidence type="ECO:0000313" key="8">
    <source>
        <dbReference type="EMBL" id="MDQ0338418.1"/>
    </source>
</evidence>
<feature type="domain" description="VTT" evidence="7">
    <location>
        <begin position="66"/>
        <end position="183"/>
    </location>
</feature>
<evidence type="ECO:0000256" key="1">
    <source>
        <dbReference type="ARBA" id="ARBA00004651"/>
    </source>
</evidence>
<evidence type="ECO:0000256" key="2">
    <source>
        <dbReference type="ARBA" id="ARBA00022475"/>
    </source>
</evidence>
<feature type="transmembrane region" description="Helical" evidence="6">
    <location>
        <begin position="194"/>
        <end position="214"/>
    </location>
</feature>
<comment type="similarity">
    <text evidence="6">Belongs to the TVP38/TMEM64 family.</text>
</comment>